<protein>
    <submittedName>
        <fullName evidence="7">2-aminoethylphosphonate ABC transporter permease subunit</fullName>
    </submittedName>
</protein>
<evidence type="ECO:0000256" key="4">
    <source>
        <dbReference type="ARBA" id="ARBA00023136"/>
    </source>
</evidence>
<dbReference type="CDD" id="cd06261">
    <property type="entry name" value="TM_PBP2"/>
    <property type="match status" value="1"/>
</dbReference>
<sequence length="569" mass="61058">MEQVLPSKPQTGARRLPADLADRLFVHGGQWLLLVLLVLAVLLPLLAMLWRGFASEPGQGGGLTAAAELFGSANFRWLLGNSLTVSLTVAAIVVPLAYAFAYALQRTCVPAKGLWRGISLLPLLAPSILPGIALIYLFGNQGALRHLLTDNIYGFWGIVIGEAIYTFPHALMVLLSALALADARLFDAASSMGASPWRAFHSITWPGSRQGVFAAFCLVFTLCITDFGVPVVVGGDYQVLALEAYKAVVGQQQFGRGALIGMVLLLPALLSFAVDLWLRRRQREAMSGRAQVYQPQPSRCRDLAFLAVVLLICAALLGVFGMAMYSSLVKFWPYDLSLSLHHYAFSELPGGWQVYRNSLLLAGCTAVFGSLLTFTGAYLLEKTRQSPLTQALRLLSFVPMAVPGLVLGLGYVFFFNLPGNPLHGLYGSLTLLVACTIAHFLTTAQLTASAALRQLDGEFEAAALSLKVPLLRHFLRVTLPICLPALLDILRYLFVSAMTTVSAVIFLYSPDSLLAAIAVLNMDDAGNVGGAAAMSTLILLTSAAVSLLLAGPSRGVLRRAQAWRTAAGH</sequence>
<feature type="transmembrane region" description="Helical" evidence="5">
    <location>
        <begin position="489"/>
        <end position="508"/>
    </location>
</feature>
<feature type="transmembrane region" description="Helical" evidence="5">
    <location>
        <begin position="528"/>
        <end position="550"/>
    </location>
</feature>
<feature type="transmembrane region" description="Helical" evidence="5">
    <location>
        <begin position="254"/>
        <end position="278"/>
    </location>
</feature>
<gene>
    <name evidence="7" type="ORF">PSH57_00115</name>
</gene>
<feature type="transmembrane region" description="Helical" evidence="5">
    <location>
        <begin position="117"/>
        <end position="138"/>
    </location>
</feature>
<dbReference type="PANTHER" id="PTHR43496">
    <property type="entry name" value="PROTEIN LPLB"/>
    <property type="match status" value="1"/>
</dbReference>
<dbReference type="PANTHER" id="PTHR43496:SF1">
    <property type="entry name" value="POLYGALACTURONAN_RHAMNOGALACTURONAN TRANSPORT SYSTEM PERMEASE PROTEIN YTEP"/>
    <property type="match status" value="1"/>
</dbReference>
<dbReference type="Pfam" id="PF00528">
    <property type="entry name" value="BPD_transp_1"/>
    <property type="match status" value="2"/>
</dbReference>
<comment type="similarity">
    <text evidence="5">Belongs to the binding-protein-dependent transport system permease family.</text>
</comment>
<keyword evidence="8" id="KW-1185">Reference proteome</keyword>
<dbReference type="PROSITE" id="PS50928">
    <property type="entry name" value="ABC_TM1"/>
    <property type="match status" value="2"/>
</dbReference>
<evidence type="ECO:0000256" key="5">
    <source>
        <dbReference type="RuleBase" id="RU363032"/>
    </source>
</evidence>
<keyword evidence="4 5" id="KW-0472">Membrane</keyword>
<comment type="subcellular location">
    <subcellularLocation>
        <location evidence="1 5">Cell membrane</location>
        <topology evidence="1 5">Multi-pass membrane protein</topology>
    </subcellularLocation>
</comment>
<keyword evidence="3 5" id="KW-1133">Transmembrane helix</keyword>
<dbReference type="InterPro" id="IPR000515">
    <property type="entry name" value="MetI-like"/>
</dbReference>
<feature type="transmembrane region" description="Helical" evidence="5">
    <location>
        <begin position="85"/>
        <end position="105"/>
    </location>
</feature>
<reference evidence="7 8" key="1">
    <citation type="submission" date="2023-02" db="EMBL/GenBank/DDBJ databases">
        <title>Evolution of Hrp T3SS in non-pathogenic Pseudomonas fluorescens.</title>
        <authorList>
            <person name="Liao K."/>
            <person name="Wei H."/>
            <person name="Gu Y."/>
        </authorList>
    </citation>
    <scope>NUCLEOTIDE SEQUENCE [LARGE SCALE GENOMIC DNA]</scope>
    <source>
        <strain evidence="7 8">FP205</strain>
    </source>
</reference>
<evidence type="ECO:0000313" key="7">
    <source>
        <dbReference type="EMBL" id="WLH12815.1"/>
    </source>
</evidence>
<dbReference type="Proteomes" id="UP001230339">
    <property type="component" value="Chromosome"/>
</dbReference>
<keyword evidence="5" id="KW-0813">Transport</keyword>
<name>A0ABY9GAX4_9PSED</name>
<accession>A0ABY9GAX4</accession>
<dbReference type="SUPFAM" id="SSF161098">
    <property type="entry name" value="MetI-like"/>
    <property type="match status" value="2"/>
</dbReference>
<feature type="transmembrane region" description="Helical" evidence="5">
    <location>
        <begin position="359"/>
        <end position="380"/>
    </location>
</feature>
<feature type="transmembrane region" description="Helical" evidence="5">
    <location>
        <begin position="158"/>
        <end position="181"/>
    </location>
</feature>
<dbReference type="RefSeq" id="WP_305387080.1">
    <property type="nucleotide sequence ID" value="NZ_CP117434.1"/>
</dbReference>
<feature type="transmembrane region" description="Helical" evidence="5">
    <location>
        <begin position="425"/>
        <end position="444"/>
    </location>
</feature>
<organism evidence="7 8">
    <name type="scientific">Pseudomonas hefeiensis</name>
    <dbReference type="NCBI Taxonomy" id="2738125"/>
    <lineage>
        <taxon>Bacteria</taxon>
        <taxon>Pseudomonadati</taxon>
        <taxon>Pseudomonadota</taxon>
        <taxon>Gammaproteobacteria</taxon>
        <taxon>Pseudomonadales</taxon>
        <taxon>Pseudomonadaceae</taxon>
        <taxon>Pseudomonas</taxon>
    </lineage>
</organism>
<feature type="transmembrane region" description="Helical" evidence="5">
    <location>
        <begin position="212"/>
        <end position="234"/>
    </location>
</feature>
<feature type="transmembrane region" description="Helical" evidence="5">
    <location>
        <begin position="303"/>
        <end position="325"/>
    </location>
</feature>
<evidence type="ECO:0000313" key="8">
    <source>
        <dbReference type="Proteomes" id="UP001230339"/>
    </source>
</evidence>
<evidence type="ECO:0000256" key="2">
    <source>
        <dbReference type="ARBA" id="ARBA00022692"/>
    </source>
</evidence>
<feature type="domain" description="ABC transmembrane type-1" evidence="6">
    <location>
        <begin position="79"/>
        <end position="275"/>
    </location>
</feature>
<dbReference type="NCBIfam" id="TIGR03262">
    <property type="entry name" value="PhnU2"/>
    <property type="match status" value="1"/>
</dbReference>
<evidence type="ECO:0000259" key="6">
    <source>
        <dbReference type="PROSITE" id="PS50928"/>
    </source>
</evidence>
<dbReference type="EMBL" id="CP117449">
    <property type="protein sequence ID" value="WLH12815.1"/>
    <property type="molecule type" value="Genomic_DNA"/>
</dbReference>
<keyword evidence="2 5" id="KW-0812">Transmembrane</keyword>
<dbReference type="InterPro" id="IPR035906">
    <property type="entry name" value="MetI-like_sf"/>
</dbReference>
<dbReference type="InterPro" id="IPR017664">
    <property type="entry name" value="AminoethylPonate_ABC_perm-1"/>
</dbReference>
<feature type="transmembrane region" description="Helical" evidence="5">
    <location>
        <begin position="31"/>
        <end position="50"/>
    </location>
</feature>
<dbReference type="Gene3D" id="1.10.3720.10">
    <property type="entry name" value="MetI-like"/>
    <property type="match status" value="2"/>
</dbReference>
<evidence type="ECO:0000256" key="1">
    <source>
        <dbReference type="ARBA" id="ARBA00004651"/>
    </source>
</evidence>
<evidence type="ECO:0000256" key="3">
    <source>
        <dbReference type="ARBA" id="ARBA00022989"/>
    </source>
</evidence>
<feature type="transmembrane region" description="Helical" evidence="5">
    <location>
        <begin position="392"/>
        <end position="413"/>
    </location>
</feature>
<feature type="domain" description="ABC transmembrane type-1" evidence="6">
    <location>
        <begin position="355"/>
        <end position="549"/>
    </location>
</feature>
<proteinExistence type="inferred from homology"/>